<gene>
    <name evidence="2" type="ORF">MTP16_24710</name>
</gene>
<dbReference type="EMBL" id="CP094537">
    <property type="protein sequence ID" value="UOE36693.1"/>
    <property type="molecule type" value="Genomic_DNA"/>
</dbReference>
<organism evidence="2 3">
    <name type="scientific">Hymenobacter monticola</name>
    <dbReference type="NCBI Taxonomy" id="1705399"/>
    <lineage>
        <taxon>Bacteria</taxon>
        <taxon>Pseudomonadati</taxon>
        <taxon>Bacteroidota</taxon>
        <taxon>Cytophagia</taxon>
        <taxon>Cytophagales</taxon>
        <taxon>Hymenobacteraceae</taxon>
        <taxon>Hymenobacter</taxon>
    </lineage>
</organism>
<evidence type="ECO:0000313" key="3">
    <source>
        <dbReference type="Proteomes" id="UP000831390"/>
    </source>
</evidence>
<keyword evidence="2" id="KW-0614">Plasmid</keyword>
<proteinExistence type="predicted"/>
<dbReference type="RefSeq" id="WP_243520810.1">
    <property type="nucleotide sequence ID" value="NZ_CP094537.1"/>
</dbReference>
<feature type="region of interest" description="Disordered" evidence="1">
    <location>
        <begin position="93"/>
        <end position="124"/>
    </location>
</feature>
<geneLocation type="plasmid" evidence="2 3">
    <name>unnamed3</name>
</geneLocation>
<sequence length="124" mass="14109">MSTYHQESYLAIEIQPADAAEKERLMAIRKYVQAHTRQDDLRALAPYIREFMGEGYQVVCGSSHIWLKREGTPERLAIVADRLNTAYRDWYEPAIPTGPRPSIRTEDSLPIPDQVPLGPSNPSQ</sequence>
<accession>A0ABY4BC32</accession>
<keyword evidence="3" id="KW-1185">Reference proteome</keyword>
<name>A0ABY4BC32_9BACT</name>
<evidence type="ECO:0000313" key="2">
    <source>
        <dbReference type="EMBL" id="UOE36693.1"/>
    </source>
</evidence>
<dbReference type="Proteomes" id="UP000831390">
    <property type="component" value="Plasmid unnamed3"/>
</dbReference>
<protein>
    <submittedName>
        <fullName evidence="2">Uncharacterized protein</fullName>
    </submittedName>
</protein>
<evidence type="ECO:0000256" key="1">
    <source>
        <dbReference type="SAM" id="MobiDB-lite"/>
    </source>
</evidence>
<reference evidence="2 3" key="1">
    <citation type="submission" date="2022-03" db="EMBL/GenBank/DDBJ databases">
        <title>Hymenobactersp. isolated from the air.</title>
        <authorList>
            <person name="Won M."/>
            <person name="Kwon S.-W."/>
        </authorList>
    </citation>
    <scope>NUCLEOTIDE SEQUENCE [LARGE SCALE GENOMIC DNA]</scope>
    <source>
        <strain evidence="2 3">KACC 22596</strain>
        <plasmid evidence="2 3">unnamed3</plasmid>
    </source>
</reference>